<organism evidence="1 2">
    <name type="scientific">Clydaea vesicula</name>
    <dbReference type="NCBI Taxonomy" id="447962"/>
    <lineage>
        <taxon>Eukaryota</taxon>
        <taxon>Fungi</taxon>
        <taxon>Fungi incertae sedis</taxon>
        <taxon>Chytridiomycota</taxon>
        <taxon>Chytridiomycota incertae sedis</taxon>
        <taxon>Chytridiomycetes</taxon>
        <taxon>Lobulomycetales</taxon>
        <taxon>Lobulomycetaceae</taxon>
        <taxon>Clydaea</taxon>
    </lineage>
</organism>
<keyword evidence="2" id="KW-1185">Reference proteome</keyword>
<sequence>MNILNCLIFGLVLTSPLNMNKRQHNETTSSSTIENEAFTTMTANGSINQPVTVVVSDVTPTLVNNQNLTMGQETSNATTQAFASQLHPDSTSTTSIQATSEVPPPFQCGISLITQYSCPDQQNSGAQKVTCTSDEQGCLHCSCDEDNVSCPWSNTMTKHQNFGDCLADLNTYWWCQLYSQVSGLDGSWDNNCYYCSCN</sequence>
<proteinExistence type="predicted"/>
<dbReference type="Proteomes" id="UP001211065">
    <property type="component" value="Unassembled WGS sequence"/>
</dbReference>
<gene>
    <name evidence="1" type="ORF">HK099_004306</name>
</gene>
<protein>
    <submittedName>
        <fullName evidence="1">Uncharacterized protein</fullName>
    </submittedName>
</protein>
<dbReference type="EMBL" id="JADGJW010000003">
    <property type="protein sequence ID" value="KAJ3228313.1"/>
    <property type="molecule type" value="Genomic_DNA"/>
</dbReference>
<name>A0AAD5Y3U9_9FUNG</name>
<evidence type="ECO:0000313" key="1">
    <source>
        <dbReference type="EMBL" id="KAJ3228313.1"/>
    </source>
</evidence>
<reference evidence="1" key="1">
    <citation type="submission" date="2020-05" db="EMBL/GenBank/DDBJ databases">
        <title>Phylogenomic resolution of chytrid fungi.</title>
        <authorList>
            <person name="Stajich J.E."/>
            <person name="Amses K."/>
            <person name="Simmons R."/>
            <person name="Seto K."/>
            <person name="Myers J."/>
            <person name="Bonds A."/>
            <person name="Quandt C.A."/>
            <person name="Barry K."/>
            <person name="Liu P."/>
            <person name="Grigoriev I."/>
            <person name="Longcore J.E."/>
            <person name="James T.Y."/>
        </authorList>
    </citation>
    <scope>NUCLEOTIDE SEQUENCE</scope>
    <source>
        <strain evidence="1">JEL0476</strain>
    </source>
</reference>
<evidence type="ECO:0000313" key="2">
    <source>
        <dbReference type="Proteomes" id="UP001211065"/>
    </source>
</evidence>
<dbReference type="AlphaFoldDB" id="A0AAD5Y3U9"/>
<comment type="caution">
    <text evidence="1">The sequence shown here is derived from an EMBL/GenBank/DDBJ whole genome shotgun (WGS) entry which is preliminary data.</text>
</comment>
<accession>A0AAD5Y3U9</accession>